<dbReference type="Pfam" id="PF14907">
    <property type="entry name" value="NTP_transf_5"/>
    <property type="match status" value="1"/>
</dbReference>
<gene>
    <name evidence="1" type="ORF">BACPLE_00047</name>
</gene>
<reference evidence="1 2" key="2">
    <citation type="submission" date="2008-08" db="EMBL/GenBank/DDBJ databases">
        <authorList>
            <person name="Fulton L."/>
            <person name="Clifton S."/>
            <person name="Fulton B."/>
            <person name="Xu J."/>
            <person name="Minx P."/>
            <person name="Pepin K.H."/>
            <person name="Johnson M."/>
            <person name="Thiruvilangam P."/>
            <person name="Bhonagiri V."/>
            <person name="Nash W.E."/>
            <person name="Mardis E.R."/>
            <person name="Wilson R.K."/>
        </authorList>
    </citation>
    <scope>NUCLEOTIDE SEQUENCE [LARGE SCALE GENOMIC DNA]</scope>
    <source>
        <strain evidence="2">DSM 17135 / JCM 12973 / M2</strain>
    </source>
</reference>
<name>B5CU05_PHOPM</name>
<dbReference type="HOGENOM" id="CLU_045664_1_0_10"/>
<dbReference type="EMBL" id="ABQC02000002">
    <property type="protein sequence ID" value="EDY97260.1"/>
    <property type="molecule type" value="Genomic_DNA"/>
</dbReference>
<dbReference type="InterPro" id="IPR039498">
    <property type="entry name" value="NTP_transf_5"/>
</dbReference>
<accession>B5CU05</accession>
<proteinExistence type="predicted"/>
<dbReference type="eggNOG" id="COG2244">
    <property type="taxonomic scope" value="Bacteria"/>
</dbReference>
<reference evidence="1 2" key="1">
    <citation type="submission" date="2008-08" db="EMBL/GenBank/DDBJ databases">
        <title>Draft genome sequence of Bacteroides plebeius (DSM 17135).</title>
        <authorList>
            <person name="Sudarsanam P."/>
            <person name="Ley R."/>
            <person name="Guruge J."/>
            <person name="Turnbaugh P.J."/>
            <person name="Mahowald M."/>
            <person name="Liep D."/>
            <person name="Gordon J."/>
        </authorList>
    </citation>
    <scope>NUCLEOTIDE SEQUENCE [LARGE SCALE GENOMIC DNA]</scope>
    <source>
        <strain evidence="2">DSM 17135 / JCM 12973 / M2</strain>
    </source>
</reference>
<dbReference type="AlphaFoldDB" id="B5CU05"/>
<comment type="caution">
    <text evidence="1">The sequence shown here is derived from an EMBL/GenBank/DDBJ whole genome shotgun (WGS) entry which is preliminary data.</text>
</comment>
<evidence type="ECO:0000313" key="1">
    <source>
        <dbReference type="EMBL" id="EDY97260.1"/>
    </source>
</evidence>
<evidence type="ECO:0000313" key="2">
    <source>
        <dbReference type="Proteomes" id="UP000003452"/>
    </source>
</evidence>
<evidence type="ECO:0008006" key="3">
    <source>
        <dbReference type="Google" id="ProtNLM"/>
    </source>
</evidence>
<protein>
    <recommendedName>
        <fullName evidence="3">Nucleotidyltransferase family protein</fullName>
    </recommendedName>
</protein>
<dbReference type="Proteomes" id="UP000003452">
    <property type="component" value="Unassembled WGS sequence"/>
</dbReference>
<sequence>MRLSIDQAVNGIVFSAVDLLPEELRPNKSLYLQWFAQVQQIKSYNRHLRKTWAELCDVLRLNELEPVLMKGLGASTWYPDPLLRRQGDLDVYIPYNYDKAIEVMMLKAQLAHYGDEHDVFSFHGVTVELHRNGVYGLNGKDVISIEDEYGYYTIPNNEHNAVLLLQHAAKHYFYVGLGLRHLCDWALFLAQNSEKTNFDYVITQAHQKGFARFTKVFTHLAVSFLEMPTQYVFFQNNSKLSKEADFLLRQIICIGDFSKGQWQTSKHIFSNKRSFFSSLVDIATYYYRGLIRLWGGYRWYPQMARTKMLESFSNSFNFIKYKFSHK</sequence>
<organism evidence="1 2">
    <name type="scientific">Phocaeicola plebeius (strain DSM 17135 / JCM 12973 / CCUG 54634 / M2)</name>
    <name type="common">Bacteroides plebeius</name>
    <dbReference type="NCBI Taxonomy" id="484018"/>
    <lineage>
        <taxon>Bacteria</taxon>
        <taxon>Pseudomonadati</taxon>
        <taxon>Bacteroidota</taxon>
        <taxon>Bacteroidia</taxon>
        <taxon>Bacteroidales</taxon>
        <taxon>Bacteroidaceae</taxon>
        <taxon>Phocaeicola</taxon>
    </lineage>
</organism>